<dbReference type="Pfam" id="PF01255">
    <property type="entry name" value="Prenyltransf"/>
    <property type="match status" value="1"/>
</dbReference>
<gene>
    <name evidence="3" type="primary">uppS</name>
    <name evidence="3" type="ORF">STSP1_01477</name>
</gene>
<keyword evidence="1 2" id="KW-0808">Transferase</keyword>
<dbReference type="CDD" id="cd00475">
    <property type="entry name" value="Cis_IPPS"/>
    <property type="match status" value="1"/>
</dbReference>
<accession>A0A1W6LMV9</accession>
<dbReference type="STRING" id="1941349.STSP1_01477"/>
<evidence type="ECO:0000256" key="1">
    <source>
        <dbReference type="ARBA" id="ARBA00022679"/>
    </source>
</evidence>
<feature type="binding site" evidence="2">
    <location>
        <position position="219"/>
    </location>
    <ligand>
        <name>Mg(2+)</name>
        <dbReference type="ChEBI" id="CHEBI:18420"/>
    </ligand>
</feature>
<evidence type="ECO:0000256" key="2">
    <source>
        <dbReference type="HAMAP-Rule" id="MF_01139"/>
    </source>
</evidence>
<dbReference type="GO" id="GO:0030145">
    <property type="term" value="F:manganese ion binding"/>
    <property type="evidence" value="ECO:0007669"/>
    <property type="project" value="TreeGrafter"/>
</dbReference>
<comment type="similarity">
    <text evidence="2">Belongs to the UPP synthase family.</text>
</comment>
<dbReference type="GO" id="GO:0016094">
    <property type="term" value="P:polyprenol biosynthetic process"/>
    <property type="evidence" value="ECO:0007669"/>
    <property type="project" value="TreeGrafter"/>
</dbReference>
<keyword evidence="2" id="KW-0479">Metal-binding</keyword>
<keyword evidence="4" id="KW-1185">Reference proteome</keyword>
<dbReference type="EMBL" id="CP021023">
    <property type="protein sequence ID" value="ARN57082.1"/>
    <property type="molecule type" value="Genomic_DNA"/>
</dbReference>
<organism evidence="3 4">
    <name type="scientific">Sedimentisphaera salicampi</name>
    <dbReference type="NCBI Taxonomy" id="1941349"/>
    <lineage>
        <taxon>Bacteria</taxon>
        <taxon>Pseudomonadati</taxon>
        <taxon>Planctomycetota</taxon>
        <taxon>Phycisphaerae</taxon>
        <taxon>Sedimentisphaerales</taxon>
        <taxon>Sedimentisphaeraceae</taxon>
        <taxon>Sedimentisphaera</taxon>
    </lineage>
</organism>
<dbReference type="EC" id="2.5.1.-" evidence="2"/>
<reference evidence="4" key="1">
    <citation type="submission" date="2017-04" db="EMBL/GenBank/DDBJ databases">
        <title>Comparative genomics and description of representatives of a novel lineage of planctomycetes thriving in anoxic sediments.</title>
        <authorList>
            <person name="Spring S."/>
            <person name="Bunk B."/>
            <person name="Sproer C."/>
        </authorList>
    </citation>
    <scope>NUCLEOTIDE SEQUENCE [LARGE SCALE GENOMIC DNA]</scope>
    <source>
        <strain evidence="4">ST-PulAB-D4</strain>
    </source>
</reference>
<dbReference type="HAMAP" id="MF_01139">
    <property type="entry name" value="ISPT"/>
    <property type="match status" value="1"/>
</dbReference>
<sequence length="254" mass="29161">MGNNFEAVRKQAAEKIGLPAEKMPRHIGIIMDGNGRWAKQRDLPRFHGHREGAKKIETICDAAQEIGCECVTLYCFSVQNWRRPEMEIDYLMQLFTRYLVAVRGDLVEKNMKLAHFGRRDGLPDFLLEELDNTLEATKSGTGLTLGLCLNYGGREEILDSVKKLGEKIASGSLTPEEITEQMISENIYTSEYPDPDLIIRTSSEMRISNFLLWQSSYSEYYVTKTLWPDFTREEMFEAVKTLGERERRMGDIKA</sequence>
<feature type="binding site" evidence="2">
    <location>
        <position position="200"/>
    </location>
    <ligand>
        <name>substrate</name>
    </ligand>
</feature>
<comment type="caution">
    <text evidence="2">Lacks conserved residue(s) required for the propagation of feature annotation.</text>
</comment>
<feature type="active site" evidence="2">
    <location>
        <position position="32"/>
    </location>
</feature>
<evidence type="ECO:0000313" key="4">
    <source>
        <dbReference type="Proteomes" id="UP000193334"/>
    </source>
</evidence>
<dbReference type="KEGG" id="pbp:STSP1_01477"/>
<feature type="binding site" evidence="2">
    <location>
        <begin position="33"/>
        <end position="36"/>
    </location>
    <ligand>
        <name>substrate</name>
    </ligand>
</feature>
<feature type="binding site" evidence="2">
    <location>
        <position position="83"/>
    </location>
    <ligand>
        <name>substrate</name>
    </ligand>
</feature>
<comment type="cofactor">
    <cofactor evidence="2">
        <name>Mg(2+)</name>
        <dbReference type="ChEBI" id="CHEBI:18420"/>
    </cofactor>
    <text evidence="2">Binds 2 magnesium ions per subunit.</text>
</comment>
<dbReference type="InterPro" id="IPR036424">
    <property type="entry name" value="UPP_synth-like_sf"/>
</dbReference>
<comment type="subunit">
    <text evidence="2">Homodimer.</text>
</comment>
<dbReference type="PANTHER" id="PTHR10291:SF0">
    <property type="entry name" value="DEHYDRODOLICHYL DIPHOSPHATE SYNTHASE 2"/>
    <property type="match status" value="1"/>
</dbReference>
<dbReference type="GO" id="GO:0008834">
    <property type="term" value="F:ditrans,polycis-undecaprenyl-diphosphate synthase [(2E,6E)-farnesyl-diphosphate specific] activity"/>
    <property type="evidence" value="ECO:0007669"/>
    <property type="project" value="TreeGrafter"/>
</dbReference>
<dbReference type="AlphaFoldDB" id="A0A1W6LMV9"/>
<feature type="binding site" evidence="2">
    <location>
        <position position="32"/>
    </location>
    <ligand>
        <name>Mg(2+)</name>
        <dbReference type="ChEBI" id="CHEBI:18420"/>
    </ligand>
</feature>
<name>A0A1W6LMV9_9BACT</name>
<dbReference type="InterPro" id="IPR001441">
    <property type="entry name" value="UPP_synth-like"/>
</dbReference>
<feature type="binding site" evidence="2">
    <location>
        <position position="37"/>
    </location>
    <ligand>
        <name>substrate</name>
    </ligand>
</feature>
<feature type="active site" description="Proton acceptor" evidence="2">
    <location>
        <position position="80"/>
    </location>
</feature>
<evidence type="ECO:0000313" key="3">
    <source>
        <dbReference type="EMBL" id="ARN57082.1"/>
    </source>
</evidence>
<feature type="binding site" evidence="2">
    <location>
        <position position="81"/>
    </location>
    <ligand>
        <name>substrate</name>
    </ligand>
</feature>
<dbReference type="SUPFAM" id="SSF64005">
    <property type="entry name" value="Undecaprenyl diphosphate synthase"/>
    <property type="match status" value="1"/>
</dbReference>
<dbReference type="Proteomes" id="UP000193334">
    <property type="component" value="Chromosome"/>
</dbReference>
<dbReference type="FunFam" id="3.40.1180.10:FF:000001">
    <property type="entry name" value="(2E,6E)-farnesyl-diphosphate-specific ditrans,polycis-undecaprenyl-diphosphate synthase"/>
    <property type="match status" value="1"/>
</dbReference>
<protein>
    <recommendedName>
        <fullName evidence="2">Isoprenyl transferase</fullName>
        <ecNumber evidence="2">2.5.1.-</ecNumber>
    </recommendedName>
</protein>
<dbReference type="Gene3D" id="3.40.1180.10">
    <property type="entry name" value="Decaprenyl diphosphate synthase-like"/>
    <property type="match status" value="1"/>
</dbReference>
<comment type="function">
    <text evidence="2">Catalyzes the condensation of isopentenyl diphosphate (IPP) with allylic pyrophosphates generating different type of terpenoids.</text>
</comment>
<dbReference type="PANTHER" id="PTHR10291">
    <property type="entry name" value="DEHYDRODOLICHYL DIPHOSPHATE SYNTHASE FAMILY MEMBER"/>
    <property type="match status" value="1"/>
</dbReference>
<feature type="binding site" evidence="2">
    <location>
        <begin position="206"/>
        <end position="208"/>
    </location>
    <ligand>
        <name>substrate</name>
    </ligand>
</feature>
<dbReference type="NCBIfam" id="TIGR00055">
    <property type="entry name" value="uppS"/>
    <property type="match status" value="1"/>
</dbReference>
<dbReference type="GO" id="GO:0005829">
    <property type="term" value="C:cytosol"/>
    <property type="evidence" value="ECO:0007669"/>
    <property type="project" value="TreeGrafter"/>
</dbReference>
<feature type="binding site" evidence="2">
    <location>
        <position position="45"/>
    </location>
    <ligand>
        <name>substrate</name>
    </ligand>
</feature>
<dbReference type="RefSeq" id="WP_085755758.1">
    <property type="nucleotide sequence ID" value="NZ_CP021023.1"/>
</dbReference>
<keyword evidence="2" id="KW-0460">Magnesium</keyword>
<feature type="binding site" evidence="2">
    <location>
        <position position="49"/>
    </location>
    <ligand>
        <name>substrate</name>
    </ligand>
</feature>
<dbReference type="OrthoDB" id="4191603at2"/>
<proteinExistence type="inferred from homology"/>
<dbReference type="GO" id="GO:0000287">
    <property type="term" value="F:magnesium ion binding"/>
    <property type="evidence" value="ECO:0007669"/>
    <property type="project" value="UniProtKB-UniRule"/>
</dbReference>